<organism evidence="1 2">
    <name type="scientific">Paraburkholderia fungorum</name>
    <dbReference type="NCBI Taxonomy" id="134537"/>
    <lineage>
        <taxon>Bacteria</taxon>
        <taxon>Pseudomonadati</taxon>
        <taxon>Pseudomonadota</taxon>
        <taxon>Betaproteobacteria</taxon>
        <taxon>Burkholderiales</taxon>
        <taxon>Burkholderiaceae</taxon>
        <taxon>Paraburkholderia</taxon>
    </lineage>
</organism>
<dbReference type="Proteomes" id="UP000518681">
    <property type="component" value="Unassembled WGS sequence"/>
</dbReference>
<accession>A0AAW3V3Z3</accession>
<proteinExistence type="predicted"/>
<evidence type="ECO:0000313" key="1">
    <source>
        <dbReference type="EMBL" id="MBB6204495.1"/>
    </source>
</evidence>
<reference evidence="1 2" key="1">
    <citation type="submission" date="2020-08" db="EMBL/GenBank/DDBJ databases">
        <title>Genomic Encyclopedia of Type Strains, Phase IV (KMG-V): Genome sequencing to study the core and pangenomes of soil and plant-associated prokaryotes.</title>
        <authorList>
            <person name="Whitman W."/>
        </authorList>
    </citation>
    <scope>NUCLEOTIDE SEQUENCE [LARGE SCALE GENOMIC DNA]</scope>
    <source>
        <strain evidence="1 2">SEMIA 4013</strain>
    </source>
</reference>
<evidence type="ECO:0000313" key="2">
    <source>
        <dbReference type="Proteomes" id="UP000518681"/>
    </source>
</evidence>
<dbReference type="EMBL" id="JACIIK010000009">
    <property type="protein sequence ID" value="MBB6204495.1"/>
    <property type="molecule type" value="Genomic_DNA"/>
</dbReference>
<comment type="caution">
    <text evidence="1">The sequence shown here is derived from an EMBL/GenBank/DDBJ whole genome shotgun (WGS) entry which is preliminary data.</text>
</comment>
<sequence>MNVTIALPKGWSMRSNTPYGVVIDAPHGSVTVDVGMRNFTLGERHVMRYGPYARRGWRDRLYRDAIKSLVKLGKEIEESKRTAASS</sequence>
<name>A0AAW3V3Z3_9BURK</name>
<protein>
    <submittedName>
        <fullName evidence="1">Uncharacterized protein</fullName>
    </submittedName>
</protein>
<gene>
    <name evidence="1" type="ORF">GGD69_005389</name>
</gene>
<dbReference type="AlphaFoldDB" id="A0AAW3V3Z3"/>